<dbReference type="RefSeq" id="WP_104829645.1">
    <property type="nucleotide sequence ID" value="NZ_PJCH01000005.1"/>
</dbReference>
<reference evidence="2 3" key="1">
    <citation type="submission" date="2017-12" db="EMBL/GenBank/DDBJ databases">
        <authorList>
            <person name="Hurst M.R.H."/>
        </authorList>
    </citation>
    <scope>NUCLEOTIDE SEQUENCE [LARGE SCALE GENOMIC DNA]</scope>
    <source>
        <strain evidence="2 3">SY-3-19</strain>
    </source>
</reference>
<evidence type="ECO:0000259" key="1">
    <source>
        <dbReference type="PROSITE" id="PS51186"/>
    </source>
</evidence>
<dbReference type="SUPFAM" id="SSF55729">
    <property type="entry name" value="Acyl-CoA N-acyltransferases (Nat)"/>
    <property type="match status" value="1"/>
</dbReference>
<dbReference type="PANTHER" id="PTHR43441:SF11">
    <property type="entry name" value="RIBOSOMAL-PROTEIN-SERINE ACETYLTRANSFERASE"/>
    <property type="match status" value="1"/>
</dbReference>
<dbReference type="AlphaFoldDB" id="A0A2S7K7E3"/>
<accession>A0A2S7K7E3</accession>
<feature type="domain" description="N-acetyltransferase" evidence="1">
    <location>
        <begin position="1"/>
        <end position="161"/>
    </location>
</feature>
<dbReference type="InterPro" id="IPR051908">
    <property type="entry name" value="Ribosomal_N-acetyltransferase"/>
</dbReference>
<dbReference type="PANTHER" id="PTHR43441">
    <property type="entry name" value="RIBOSOMAL-PROTEIN-SERINE ACETYLTRANSFERASE"/>
    <property type="match status" value="1"/>
</dbReference>
<dbReference type="GO" id="GO:0005737">
    <property type="term" value="C:cytoplasm"/>
    <property type="evidence" value="ECO:0007669"/>
    <property type="project" value="TreeGrafter"/>
</dbReference>
<name>A0A2S7K7E3_9PROT</name>
<dbReference type="GO" id="GO:0008999">
    <property type="term" value="F:protein-N-terminal-alanine acetyltransferase activity"/>
    <property type="evidence" value="ECO:0007669"/>
    <property type="project" value="TreeGrafter"/>
</dbReference>
<protein>
    <submittedName>
        <fullName evidence="2">N-acetyltransferase</fullName>
    </submittedName>
</protein>
<keyword evidence="3" id="KW-1185">Reference proteome</keyword>
<proteinExistence type="predicted"/>
<dbReference type="OrthoDB" id="9804153at2"/>
<keyword evidence="2" id="KW-0808">Transferase</keyword>
<dbReference type="Proteomes" id="UP000239504">
    <property type="component" value="Unassembled WGS sequence"/>
</dbReference>
<organism evidence="2 3">
    <name type="scientific">Hyphococcus luteus</name>
    <dbReference type="NCBI Taxonomy" id="2058213"/>
    <lineage>
        <taxon>Bacteria</taxon>
        <taxon>Pseudomonadati</taxon>
        <taxon>Pseudomonadota</taxon>
        <taxon>Alphaproteobacteria</taxon>
        <taxon>Parvularculales</taxon>
        <taxon>Parvularculaceae</taxon>
        <taxon>Hyphococcus</taxon>
    </lineage>
</organism>
<comment type="caution">
    <text evidence="2">The sequence shown here is derived from an EMBL/GenBank/DDBJ whole genome shotgun (WGS) entry which is preliminary data.</text>
</comment>
<evidence type="ECO:0000313" key="3">
    <source>
        <dbReference type="Proteomes" id="UP000239504"/>
    </source>
</evidence>
<dbReference type="CDD" id="cd04301">
    <property type="entry name" value="NAT_SF"/>
    <property type="match status" value="1"/>
</dbReference>
<dbReference type="GO" id="GO:1990189">
    <property type="term" value="F:protein N-terminal-serine acetyltransferase activity"/>
    <property type="evidence" value="ECO:0007669"/>
    <property type="project" value="TreeGrafter"/>
</dbReference>
<dbReference type="Pfam" id="PF13302">
    <property type="entry name" value="Acetyltransf_3"/>
    <property type="match status" value="1"/>
</dbReference>
<evidence type="ECO:0000313" key="2">
    <source>
        <dbReference type="EMBL" id="PQA88401.1"/>
    </source>
</evidence>
<dbReference type="Gene3D" id="3.40.630.30">
    <property type="match status" value="1"/>
</dbReference>
<gene>
    <name evidence="2" type="ORF">CW354_08890</name>
</gene>
<dbReference type="InterPro" id="IPR000182">
    <property type="entry name" value="GNAT_dom"/>
</dbReference>
<dbReference type="InterPro" id="IPR016181">
    <property type="entry name" value="Acyl_CoA_acyltransferase"/>
</dbReference>
<sequence length="167" mass="18705">MLRLFDPDRDGPALHAVFGDEACCTYLAGPAAKSVEETVSQLKKWNEGTQETTWAIVEREDGEAMGRATLIPRERNVWEIGIMLCPAAQGRGLATKALADIIDRGFDKLGARRIFADIDEENVPSIRLFERLGFTREGLLRANWKTHIGVRHSVIMGLVETDARLWK</sequence>
<dbReference type="EMBL" id="PJCH01000005">
    <property type="protein sequence ID" value="PQA88401.1"/>
    <property type="molecule type" value="Genomic_DNA"/>
</dbReference>
<dbReference type="PROSITE" id="PS51186">
    <property type="entry name" value="GNAT"/>
    <property type="match status" value="1"/>
</dbReference>